<dbReference type="InterPro" id="IPR000555">
    <property type="entry name" value="JAMM/MPN+_dom"/>
</dbReference>
<evidence type="ECO:0000256" key="3">
    <source>
        <dbReference type="ARBA" id="ARBA00022723"/>
    </source>
</evidence>
<dbReference type="GO" id="GO:0000502">
    <property type="term" value="C:proteasome complex"/>
    <property type="evidence" value="ECO:0007669"/>
    <property type="project" value="UniProtKB-KW"/>
</dbReference>
<keyword evidence="7" id="KW-0482">Metalloprotease</keyword>
<dbReference type="Pfam" id="PF00877">
    <property type="entry name" value="NLPC_P60"/>
    <property type="match status" value="1"/>
</dbReference>
<dbReference type="PANTHER" id="PTHR34858:SF1">
    <property type="entry name" value="CYSO-CYSTEINE PEPTIDASE"/>
    <property type="match status" value="1"/>
</dbReference>
<keyword evidence="3" id="KW-0479">Metal-binding</keyword>
<protein>
    <submittedName>
        <fullName evidence="9">Proteasome lid subunit RPN8/RPN11, contains Jab1/MPN metalloenzyme (JAMM) motif</fullName>
    </submittedName>
</protein>
<dbReference type="Gene3D" id="3.40.140.10">
    <property type="entry name" value="Cytidine Deaminase, domain 2"/>
    <property type="match status" value="1"/>
</dbReference>
<dbReference type="SMART" id="SM00232">
    <property type="entry name" value="JAB_MPN"/>
    <property type="match status" value="1"/>
</dbReference>
<dbReference type="InterPro" id="IPR000064">
    <property type="entry name" value="NLP_P60_dom"/>
</dbReference>
<dbReference type="Gene3D" id="3.90.1720.10">
    <property type="entry name" value="endopeptidase domain like (from Nostoc punctiforme)"/>
    <property type="match status" value="1"/>
</dbReference>
<dbReference type="PANTHER" id="PTHR34858">
    <property type="entry name" value="CYSO-CYSTEINE PEPTIDASE"/>
    <property type="match status" value="1"/>
</dbReference>
<dbReference type="InterPro" id="IPR028090">
    <property type="entry name" value="JAB_dom_prok"/>
</dbReference>
<dbReference type="STRING" id="1123402.SAMN02583745_01865"/>
<keyword evidence="5" id="KW-0788">Thiol protease</keyword>
<dbReference type="AlphaFoldDB" id="A0A1I0D722"/>
<dbReference type="PROSITE" id="PS51935">
    <property type="entry name" value="NLPC_P60"/>
    <property type="match status" value="1"/>
</dbReference>
<evidence type="ECO:0000256" key="5">
    <source>
        <dbReference type="ARBA" id="ARBA00022807"/>
    </source>
</evidence>
<dbReference type="Pfam" id="PF14464">
    <property type="entry name" value="Prok-JAB"/>
    <property type="match status" value="1"/>
</dbReference>
<evidence type="ECO:0000313" key="10">
    <source>
        <dbReference type="Proteomes" id="UP000242642"/>
    </source>
</evidence>
<evidence type="ECO:0000259" key="8">
    <source>
        <dbReference type="PROSITE" id="PS51935"/>
    </source>
</evidence>
<dbReference type="SUPFAM" id="SSF54001">
    <property type="entry name" value="Cysteine proteinases"/>
    <property type="match status" value="1"/>
</dbReference>
<dbReference type="CDD" id="cd08073">
    <property type="entry name" value="MPN_NLPC_P60"/>
    <property type="match status" value="1"/>
</dbReference>
<accession>A0A1I0D722</accession>
<dbReference type="GO" id="GO:0006508">
    <property type="term" value="P:proteolysis"/>
    <property type="evidence" value="ECO:0007669"/>
    <property type="project" value="UniProtKB-KW"/>
</dbReference>
<name>A0A1I0D722_9GAMM</name>
<evidence type="ECO:0000256" key="1">
    <source>
        <dbReference type="ARBA" id="ARBA00007074"/>
    </source>
</evidence>
<organism evidence="9 10">
    <name type="scientific">Thorsellia anophelis DSM 18579</name>
    <dbReference type="NCBI Taxonomy" id="1123402"/>
    <lineage>
        <taxon>Bacteria</taxon>
        <taxon>Pseudomonadati</taxon>
        <taxon>Pseudomonadota</taxon>
        <taxon>Gammaproteobacteria</taxon>
        <taxon>Enterobacterales</taxon>
        <taxon>Thorselliaceae</taxon>
        <taxon>Thorsellia</taxon>
    </lineage>
</organism>
<dbReference type="OrthoDB" id="1494599at2"/>
<reference evidence="10" key="1">
    <citation type="submission" date="2016-10" db="EMBL/GenBank/DDBJ databases">
        <authorList>
            <person name="Varghese N."/>
            <person name="Submissions S."/>
        </authorList>
    </citation>
    <scope>NUCLEOTIDE SEQUENCE [LARGE SCALE GENOMIC DNA]</scope>
    <source>
        <strain evidence="10">DSM 18579</strain>
    </source>
</reference>
<proteinExistence type="inferred from homology"/>
<gene>
    <name evidence="9" type="ORF">SAMN02583745_01865</name>
</gene>
<dbReference type="InterPro" id="IPR038765">
    <property type="entry name" value="Papain-like_cys_pep_sf"/>
</dbReference>
<evidence type="ECO:0000256" key="7">
    <source>
        <dbReference type="ARBA" id="ARBA00023049"/>
    </source>
</evidence>
<dbReference type="RefSeq" id="WP_093320104.1">
    <property type="nucleotide sequence ID" value="NZ_FOHV01000014.1"/>
</dbReference>
<keyword evidence="9" id="KW-0647">Proteasome</keyword>
<evidence type="ECO:0000256" key="6">
    <source>
        <dbReference type="ARBA" id="ARBA00022833"/>
    </source>
</evidence>
<keyword evidence="4" id="KW-0378">Hydrolase</keyword>
<feature type="domain" description="NlpC/P60" evidence="8">
    <location>
        <begin position="96"/>
        <end position="230"/>
    </location>
</feature>
<evidence type="ECO:0000256" key="4">
    <source>
        <dbReference type="ARBA" id="ARBA00022801"/>
    </source>
</evidence>
<dbReference type="InterPro" id="IPR051929">
    <property type="entry name" value="VirAsm_ModProt"/>
</dbReference>
<sequence length="233" mass="26828">MRKKVEKSIWRHVKAEYPKESCGVIAIKGRVQKYLPCRNLAQSPKEQFILSPEDYANAEDWGEIIAIVHSHPDATTQPSELDKSMCDATNLTWHIFSWPEGDIGTIQPRGILPLVGRQFVLGHSDCYGLIMDYYKLEHGIEIPDYRVDYRWWEAGENRYEDNFTEAGFIEVDTPQVGDVIIMQVQADVANHAGILLENGMLLHHLYGQLSQRVPYGGYYRDRTIRIVRHKSLL</sequence>
<dbReference type="EMBL" id="FOHV01000014">
    <property type="protein sequence ID" value="SET27710.1"/>
    <property type="molecule type" value="Genomic_DNA"/>
</dbReference>
<dbReference type="GO" id="GO:0008270">
    <property type="term" value="F:zinc ion binding"/>
    <property type="evidence" value="ECO:0007669"/>
    <property type="project" value="TreeGrafter"/>
</dbReference>
<dbReference type="SUPFAM" id="SSF102712">
    <property type="entry name" value="JAB1/MPN domain"/>
    <property type="match status" value="1"/>
</dbReference>
<keyword evidence="6" id="KW-0862">Zinc</keyword>
<evidence type="ECO:0000256" key="2">
    <source>
        <dbReference type="ARBA" id="ARBA00022670"/>
    </source>
</evidence>
<evidence type="ECO:0000313" key="9">
    <source>
        <dbReference type="EMBL" id="SET27710.1"/>
    </source>
</evidence>
<comment type="similarity">
    <text evidence="1">Belongs to the peptidase C40 family.</text>
</comment>
<dbReference type="Proteomes" id="UP000242642">
    <property type="component" value="Unassembled WGS sequence"/>
</dbReference>
<keyword evidence="2" id="KW-0645">Protease</keyword>
<keyword evidence="10" id="KW-1185">Reference proteome</keyword>
<dbReference type="GO" id="GO:0008235">
    <property type="term" value="F:metalloexopeptidase activity"/>
    <property type="evidence" value="ECO:0007669"/>
    <property type="project" value="TreeGrafter"/>
</dbReference>
<dbReference type="GO" id="GO:0008234">
    <property type="term" value="F:cysteine-type peptidase activity"/>
    <property type="evidence" value="ECO:0007669"/>
    <property type="project" value="UniProtKB-KW"/>
</dbReference>